<dbReference type="RefSeq" id="WP_203086666.1">
    <property type="nucleotide sequence ID" value="NZ_JAEUZA010000001.1"/>
</dbReference>
<dbReference type="Proteomes" id="UP001418796">
    <property type="component" value="Unassembled WGS sequence"/>
</dbReference>
<organism evidence="2 3">
    <name type="scientific">Alkalicoccobacillus gibsonii</name>
    <dbReference type="NCBI Taxonomy" id="79881"/>
    <lineage>
        <taxon>Bacteria</taxon>
        <taxon>Bacillati</taxon>
        <taxon>Bacillota</taxon>
        <taxon>Bacilli</taxon>
        <taxon>Bacillales</taxon>
        <taxon>Bacillaceae</taxon>
        <taxon>Alkalicoccobacillus</taxon>
    </lineage>
</organism>
<gene>
    <name evidence="2" type="ORF">MKY91_09405</name>
</gene>
<sequence>MEIILMLATIISPIVLALIELIKRTVQIPKRFIPLLAVAIGLLVGALSYPFSDLALSMRLWAGTLAGLSATGLFEISKSREGLSLTKKDENNE</sequence>
<dbReference type="InterPro" id="IPR009708">
    <property type="entry name" value="Phage_A118_holin/antiholin"/>
</dbReference>
<dbReference type="EMBL" id="JBCITK010000001">
    <property type="protein sequence ID" value="MEN0643359.1"/>
    <property type="molecule type" value="Genomic_DNA"/>
</dbReference>
<proteinExistence type="predicted"/>
<protein>
    <submittedName>
        <fullName evidence="2">Holin</fullName>
    </submittedName>
</protein>
<feature type="transmembrane region" description="Helical" evidence="1">
    <location>
        <begin position="6"/>
        <end position="22"/>
    </location>
</feature>
<keyword evidence="3" id="KW-1185">Reference proteome</keyword>
<evidence type="ECO:0000313" key="2">
    <source>
        <dbReference type="EMBL" id="MEN0643359.1"/>
    </source>
</evidence>
<keyword evidence="1" id="KW-0812">Transmembrane</keyword>
<dbReference type="Pfam" id="PF06946">
    <property type="entry name" value="Phage_holin_5_1"/>
    <property type="match status" value="1"/>
</dbReference>
<reference evidence="2 3" key="1">
    <citation type="submission" date="2024-03" db="EMBL/GenBank/DDBJ databases">
        <title>Bacilli Hybrid Assemblies.</title>
        <authorList>
            <person name="Kovac J."/>
        </authorList>
    </citation>
    <scope>NUCLEOTIDE SEQUENCE [LARGE SCALE GENOMIC DNA]</scope>
    <source>
        <strain evidence="2 3">FSL R7-0666</strain>
    </source>
</reference>
<keyword evidence="1" id="KW-1133">Transmembrane helix</keyword>
<evidence type="ECO:0000256" key="1">
    <source>
        <dbReference type="SAM" id="Phobius"/>
    </source>
</evidence>
<keyword evidence="1" id="KW-0472">Membrane</keyword>
<accession>A0ABU9VHN9</accession>
<name>A0ABU9VHN9_9BACI</name>
<feature type="transmembrane region" description="Helical" evidence="1">
    <location>
        <begin position="34"/>
        <end position="52"/>
    </location>
</feature>
<evidence type="ECO:0000313" key="3">
    <source>
        <dbReference type="Proteomes" id="UP001418796"/>
    </source>
</evidence>
<comment type="caution">
    <text evidence="2">The sequence shown here is derived from an EMBL/GenBank/DDBJ whole genome shotgun (WGS) entry which is preliminary data.</text>
</comment>